<gene>
    <name evidence="3" type="ORF">JRO89_XS09G0227400</name>
</gene>
<dbReference type="Gene3D" id="3.10.10.10">
    <property type="entry name" value="HIV Type 1 Reverse Transcriptase, subunit A, domain 1"/>
    <property type="match status" value="1"/>
</dbReference>
<feature type="domain" description="Retrotransposon gag" evidence="2">
    <location>
        <begin position="206"/>
        <end position="274"/>
    </location>
</feature>
<evidence type="ECO:0000259" key="2">
    <source>
        <dbReference type="Pfam" id="PF03732"/>
    </source>
</evidence>
<dbReference type="InterPro" id="IPR043502">
    <property type="entry name" value="DNA/RNA_pol_sf"/>
</dbReference>
<organism evidence="3 4">
    <name type="scientific">Xanthoceras sorbifolium</name>
    <dbReference type="NCBI Taxonomy" id="99658"/>
    <lineage>
        <taxon>Eukaryota</taxon>
        <taxon>Viridiplantae</taxon>
        <taxon>Streptophyta</taxon>
        <taxon>Embryophyta</taxon>
        <taxon>Tracheophyta</taxon>
        <taxon>Spermatophyta</taxon>
        <taxon>Magnoliopsida</taxon>
        <taxon>eudicotyledons</taxon>
        <taxon>Gunneridae</taxon>
        <taxon>Pentapetalae</taxon>
        <taxon>rosids</taxon>
        <taxon>malvids</taxon>
        <taxon>Sapindales</taxon>
        <taxon>Sapindaceae</taxon>
        <taxon>Xanthoceroideae</taxon>
        <taxon>Xanthoceras</taxon>
    </lineage>
</organism>
<evidence type="ECO:0000313" key="4">
    <source>
        <dbReference type="Proteomes" id="UP000827721"/>
    </source>
</evidence>
<reference evidence="3 4" key="1">
    <citation type="submission" date="2021-02" db="EMBL/GenBank/DDBJ databases">
        <title>Plant Genome Project.</title>
        <authorList>
            <person name="Zhang R.-G."/>
        </authorList>
    </citation>
    <scope>NUCLEOTIDE SEQUENCE [LARGE SCALE GENOMIC DNA]</scope>
    <source>
        <tissue evidence="3">Leaves</tissue>
    </source>
</reference>
<comment type="caution">
    <text evidence="3">The sequence shown here is derived from an EMBL/GenBank/DDBJ whole genome shotgun (WGS) entry which is preliminary data.</text>
</comment>
<proteinExistence type="predicted"/>
<sequence length="479" mass="55968">MAHNNNFIIEEEFQQGLDTHRTEIMASMQEQFKVQQEQLVHMFEAMMKKNQQEGISSFSHPPTPQDESPNAQTHNNGMPLIPPPHAPPKDIIKNTPIKAPQPYIVLNQPPPHTHIRRKTSYFGLDDEFDSDTEDQIEEEIEQQNEEQRRLDQTPGKINYGVLQEYRLKVDIRSFSGTFKIEEFLDWLYEVEFFFQFMDIPDNKRVKMVAYKLKGAAAAWWFTLYEDRFNQNKKQIVTWNRMRCEIRKKFLPKDYKQQLFQKLMNCRQGARSIDEDVIYALVSQNVLKKPNINCRKMKTNILAMAETQEGDCYPEEYQGKGDAIEDSYDINEANGDHFLGICRPLMFTQHSPSQRHFIFRSKCFIKDKPKPHTLRSHEDGKPMIEIPYKVQPLLSQFQSLFPDELLATLPPMREIQHNIDLIPGASLPNLPHYRLSPSEHEILQRQIEDLLQKGLIICRVPSLDFGICDVGHPSSVHRST</sequence>
<dbReference type="InterPro" id="IPR005162">
    <property type="entry name" value="Retrotrans_gag_dom"/>
</dbReference>
<dbReference type="SUPFAM" id="SSF56672">
    <property type="entry name" value="DNA/RNA polymerases"/>
    <property type="match status" value="1"/>
</dbReference>
<dbReference type="Proteomes" id="UP000827721">
    <property type="component" value="Unassembled WGS sequence"/>
</dbReference>
<evidence type="ECO:0000313" key="3">
    <source>
        <dbReference type="EMBL" id="KAH7565561.1"/>
    </source>
</evidence>
<name>A0ABQ8HMM0_9ROSI</name>
<dbReference type="EMBL" id="JAFEMO010000009">
    <property type="protein sequence ID" value="KAH7565561.1"/>
    <property type="molecule type" value="Genomic_DNA"/>
</dbReference>
<dbReference type="Pfam" id="PF03732">
    <property type="entry name" value="Retrotrans_gag"/>
    <property type="match status" value="1"/>
</dbReference>
<dbReference type="PANTHER" id="PTHR35046">
    <property type="entry name" value="ZINC KNUCKLE (CCHC-TYPE) FAMILY PROTEIN"/>
    <property type="match status" value="1"/>
</dbReference>
<feature type="compositionally biased region" description="Polar residues" evidence="1">
    <location>
        <begin position="52"/>
        <end position="76"/>
    </location>
</feature>
<evidence type="ECO:0000256" key="1">
    <source>
        <dbReference type="SAM" id="MobiDB-lite"/>
    </source>
</evidence>
<protein>
    <recommendedName>
        <fullName evidence="2">Retrotransposon gag domain-containing protein</fullName>
    </recommendedName>
</protein>
<accession>A0ABQ8HMM0</accession>
<dbReference type="PANTHER" id="PTHR35046:SF18">
    <property type="entry name" value="RNA-DIRECTED DNA POLYMERASE"/>
    <property type="match status" value="1"/>
</dbReference>
<keyword evidence="4" id="KW-1185">Reference proteome</keyword>
<feature type="region of interest" description="Disordered" evidence="1">
    <location>
        <begin position="51"/>
        <end position="76"/>
    </location>
</feature>